<keyword evidence="1" id="KW-1133">Transmembrane helix</keyword>
<sequence length="58" mass="6371">MYLGHCFKSATVAGAGVCVEFQQFVSVESALVLFFAMLAAIAVVRMLTVKLVEDEDWK</sequence>
<dbReference type="Proteomes" id="UP000728106">
    <property type="component" value="Unassembled WGS sequence"/>
</dbReference>
<organism evidence="4 5">
    <name type="scientific">Weissella confusa</name>
    <name type="common">Lactobacillus confusus</name>
    <dbReference type="NCBI Taxonomy" id="1583"/>
    <lineage>
        <taxon>Bacteria</taxon>
        <taxon>Bacillati</taxon>
        <taxon>Bacillota</taxon>
        <taxon>Bacilli</taxon>
        <taxon>Lactobacillales</taxon>
        <taxon>Lactobacillaceae</taxon>
        <taxon>Weissella</taxon>
    </lineage>
</organism>
<feature type="transmembrane region" description="Helical" evidence="1">
    <location>
        <begin position="30"/>
        <end position="48"/>
    </location>
</feature>
<dbReference type="EMBL" id="JAAOCP010000003">
    <property type="protein sequence ID" value="MBJ7638464.1"/>
    <property type="molecule type" value="Genomic_DNA"/>
</dbReference>
<evidence type="ECO:0000313" key="3">
    <source>
        <dbReference type="EMBL" id="MBJ7632559.1"/>
    </source>
</evidence>
<accession>A0A0R2F1U8</accession>
<evidence type="ECO:0000256" key="1">
    <source>
        <dbReference type="SAM" id="Phobius"/>
    </source>
</evidence>
<dbReference type="GeneID" id="57979894"/>
<keyword evidence="1" id="KW-0812">Transmembrane</keyword>
<gene>
    <name evidence="2" type="ORF">H7R52_09745</name>
    <name evidence="4" type="ORF">HAU20_03565</name>
    <name evidence="3" type="ORF">HAU43_05600</name>
</gene>
<reference evidence="4 5" key="3">
    <citation type="journal article" date="2021" name="Int. J. Food Microbiol.">
        <title>Safety demonstration of a microbial species for use in the food chain: Weissella confusa.</title>
        <authorList>
            <person name="Bourdichon F."/>
            <person name="Patrone V."/>
            <person name="Fontana A."/>
            <person name="Milani G."/>
            <person name="Morelli L."/>
        </authorList>
    </citation>
    <scope>NUCLEOTIDE SEQUENCE [LARGE SCALE GENOMIC DNA]</scope>
    <source>
        <strain evidence="3">CCUG 30943</strain>
        <strain evidence="4 5">CCUG 43002</strain>
    </source>
</reference>
<name>A0A0R2F1U8_WEICO</name>
<protein>
    <submittedName>
        <fullName evidence="4">Uncharacterized protein</fullName>
    </submittedName>
</protein>
<reference evidence="4" key="1">
    <citation type="submission" date="2020-02" db="EMBL/GenBank/DDBJ databases">
        <authorList>
            <person name="Fontana A."/>
            <person name="Patrone V."/>
            <person name="Morelli L."/>
        </authorList>
    </citation>
    <scope>NUCLEOTIDE SEQUENCE</scope>
    <source>
        <strain evidence="3">CCUG 30943</strain>
        <strain evidence="4">CCUG 43002</strain>
    </source>
</reference>
<dbReference type="RefSeq" id="WP_004560349.1">
    <property type="nucleotide sequence ID" value="NZ_ALXH01000001.1"/>
</dbReference>
<dbReference type="EMBL" id="JAAOCX010000006">
    <property type="protein sequence ID" value="MBJ7632559.1"/>
    <property type="molecule type" value="Genomic_DNA"/>
</dbReference>
<reference evidence="2" key="2">
    <citation type="submission" date="2020-08" db="EMBL/GenBank/DDBJ databases">
        <title>Complete genome sequence of Weissella confusa strain FS54 provides insights into metabolic potential.</title>
        <authorList>
            <person name="Fhoula I."/>
            <person name="Najjari A."/>
            <person name="Lekired A."/>
            <person name="Bessrour-Aouam N."/>
            <person name="Jaballah S."/>
            <person name="Klibi N."/>
            <person name="Ouzari H.-I."/>
        </authorList>
    </citation>
    <scope>NUCLEOTIDE SEQUENCE</scope>
    <source>
        <strain evidence="2">FS54</strain>
    </source>
</reference>
<dbReference type="Proteomes" id="UP000808038">
    <property type="component" value="Unassembled WGS sequence"/>
</dbReference>
<dbReference type="AlphaFoldDB" id="A0A0R2F1U8"/>
<comment type="caution">
    <text evidence="4">The sequence shown here is derived from an EMBL/GenBank/DDBJ whole genome shotgun (WGS) entry which is preliminary data.</text>
</comment>
<keyword evidence="5" id="KW-1185">Reference proteome</keyword>
<proteinExistence type="predicted"/>
<dbReference type="EMBL" id="JACSZT010000007">
    <property type="protein sequence ID" value="MBC6498954.1"/>
    <property type="molecule type" value="Genomic_DNA"/>
</dbReference>
<evidence type="ECO:0000313" key="5">
    <source>
        <dbReference type="Proteomes" id="UP000728106"/>
    </source>
</evidence>
<evidence type="ECO:0000313" key="4">
    <source>
        <dbReference type="EMBL" id="MBJ7638464.1"/>
    </source>
</evidence>
<evidence type="ECO:0000313" key="2">
    <source>
        <dbReference type="EMBL" id="MBC6498954.1"/>
    </source>
</evidence>
<dbReference type="Proteomes" id="UP000650485">
    <property type="component" value="Unassembled WGS sequence"/>
</dbReference>
<keyword evidence="1" id="KW-0472">Membrane</keyword>